<dbReference type="KEGG" id="vg:77936901"/>
<reference evidence="1 2" key="1">
    <citation type="submission" date="2019-06" db="EMBL/GenBank/DDBJ databases">
        <title>A distant relative of Phikzvirus genus phages from a therapeutic phage collection.</title>
        <authorList>
            <person name="Hejnowicz M.S."/>
            <person name="Dabrowski K."/>
            <person name="Gawor J."/>
            <person name="Weber-Dabrowska B."/>
            <person name="Gromadka R."/>
            <person name="Lobocka M.B."/>
        </authorList>
    </citation>
    <scope>NUCLEOTIDE SEQUENCE [LARGE SCALE GENOMIC DNA]</scope>
</reference>
<dbReference type="EMBL" id="MN103543">
    <property type="protein sequence ID" value="QEM41880.1"/>
    <property type="molecule type" value="Genomic_DNA"/>
</dbReference>
<dbReference type="GeneID" id="77936901"/>
<evidence type="ECO:0000313" key="1">
    <source>
        <dbReference type="EMBL" id="QEM41880.1"/>
    </source>
</evidence>
<dbReference type="InterPro" id="IPR057701">
    <property type="entry name" value="DUF7941"/>
</dbReference>
<evidence type="ECO:0000313" key="2">
    <source>
        <dbReference type="Proteomes" id="UP000322144"/>
    </source>
</evidence>
<dbReference type="RefSeq" id="YP_010660891.1">
    <property type="nucleotide sequence ID" value="NC_070882.1"/>
</dbReference>
<dbReference type="Pfam" id="PF25613">
    <property type="entry name" value="DUF7941"/>
    <property type="match status" value="1"/>
</dbReference>
<name>A0A5C1K7M4_9CAUD</name>
<protein>
    <recommendedName>
        <fullName evidence="3">Virion structural protein</fullName>
    </recommendedName>
</protein>
<evidence type="ECO:0008006" key="3">
    <source>
        <dbReference type="Google" id="ProtNLM"/>
    </source>
</evidence>
<accession>A0A5C1K7M4</accession>
<proteinExistence type="predicted"/>
<keyword evidence="2" id="KW-1185">Reference proteome</keyword>
<dbReference type="Proteomes" id="UP000322144">
    <property type="component" value="Segment"/>
</dbReference>
<sequence>MYITRDYLQSTPWTSIIDMINDACFTQLFPGSTKLEQFESLGGTKTRIVISVNRSKASGNLLPEVELDTYTYDRLDLTTFFRQTQVLDLSNVDTPYSSLKVVEKLSELNNIVFDVDDFEHTEYNVFNQEFILHANKKSLRFVGFLRVRLINTLRKELSTFSKVEFPDVGKPDNVKANDLSLINGTYYITGYDFSEHREYLRHLTKAGTHPDPKKMAAILAEVTNKPWTASKTPASHNIAYTEEIGVLKYRIIYNGIVLPRFSGRTDIQNVLVIELHKTLCQDVVGEIRIHYN</sequence>
<organism evidence="1 2">
    <name type="scientific">Pseudomonas phage vB_PaeM_PS119XW</name>
    <dbReference type="NCBI Taxonomy" id="2601632"/>
    <lineage>
        <taxon>Viruses</taxon>
        <taxon>Duplodnaviria</taxon>
        <taxon>Heunggongvirae</taxon>
        <taxon>Uroviricota</taxon>
        <taxon>Caudoviricetes</taxon>
        <taxon>Chimalliviridae</taxon>
        <taxon>Pawinskivirus</taxon>
        <taxon>Pawinskivirus PS119XW</taxon>
    </lineage>
</organism>